<dbReference type="PANTHER" id="PTHR42655:SF1">
    <property type="entry name" value="GLYCOGEN PHOSPHORYLASE"/>
    <property type="match status" value="1"/>
</dbReference>
<proteinExistence type="inferred from homology"/>
<evidence type="ECO:0000256" key="7">
    <source>
        <dbReference type="ARBA" id="ARBA00022679"/>
    </source>
</evidence>
<dbReference type="InterPro" id="IPR035090">
    <property type="entry name" value="Pyridoxal_P_attach_site"/>
</dbReference>
<evidence type="ECO:0000256" key="5">
    <source>
        <dbReference type="ARBA" id="ARBA00022533"/>
    </source>
</evidence>
<comment type="caution">
    <text evidence="13">The sequence shown here is derived from an EMBL/GenBank/DDBJ whole genome shotgun (WGS) entry which is preliminary data.</text>
</comment>
<comment type="function">
    <text evidence="10">Phosphorylase is an important allosteric enzyme in carbohydrate metabolism. Enzymes from different sources differ in their regulatory mechanisms and in their natural substrates. However, all known phosphorylases share catalytic and structural properties.</text>
</comment>
<feature type="domain" description="DUF3417" evidence="12">
    <location>
        <begin position="13"/>
        <end position="113"/>
    </location>
</feature>
<dbReference type="AlphaFoldDB" id="A0A0N0U8F8"/>
<dbReference type="Proteomes" id="UP000037685">
    <property type="component" value="Unassembled WGS sequence"/>
</dbReference>
<dbReference type="Pfam" id="PF00343">
    <property type="entry name" value="Phosphorylase"/>
    <property type="match status" value="1"/>
</dbReference>
<dbReference type="PIRSF" id="PIRSF000460">
    <property type="entry name" value="Pprylas_GlgP"/>
    <property type="match status" value="1"/>
</dbReference>
<keyword evidence="6 13" id="KW-0328">Glycosyltransferase</keyword>
<dbReference type="InterPro" id="IPR024517">
    <property type="entry name" value="Glycogen_phosphorylase_DUF3417"/>
</dbReference>
<dbReference type="GO" id="GO:0030170">
    <property type="term" value="F:pyridoxal phosphate binding"/>
    <property type="evidence" value="ECO:0007669"/>
    <property type="project" value="InterPro"/>
</dbReference>
<evidence type="ECO:0000256" key="2">
    <source>
        <dbReference type="ARBA" id="ARBA00001933"/>
    </source>
</evidence>
<evidence type="ECO:0000256" key="10">
    <source>
        <dbReference type="ARBA" id="ARBA00025174"/>
    </source>
</evidence>
<protein>
    <recommendedName>
        <fullName evidence="4">glycogen phosphorylase</fullName>
        <ecNumber evidence="4">2.4.1.1</ecNumber>
    </recommendedName>
</protein>
<dbReference type="GO" id="GO:0008184">
    <property type="term" value="F:glycogen phosphorylase activity"/>
    <property type="evidence" value="ECO:0007669"/>
    <property type="project" value="InterPro"/>
</dbReference>
<evidence type="ECO:0000256" key="9">
    <source>
        <dbReference type="ARBA" id="ARBA00023277"/>
    </source>
</evidence>
<sequence>MRTLGHITAMPRLPEAIGGLKELAYNLWWSWNPEAAELFQEIDPVLWKRFRGNPVKLLLEADPARLSALCATGYPARVQAVVQALRDYLKAREVKKGPLTAYFSAEYGFHSSLPIYSGGLGVLAGDHVKAASDLGLNLVGVGIFYHQGYFHQRLSPEGAQVEVYETLRPEELPLLPVLDGEGRPLKVAVDFPGRVVHVGGYRVQVGAVPVFLLTTDLPENAPEDRAITARLYAPGLEMRIQQEMILGIAGVRFLRALGLSPQVFHMNEGHSAFLGLERVRELVAEGHPFPVALELARAGALFTTHTPVPAGHDAFPLELIDRYLGGFFEKMGTDREGFLRLALEEKPWGQVFSMSNLALSTSHQAGGVSRLHGEVSRQMFHHLWPGLLLEEVPIGHVTNGVHTWTFLHPRLRRHYAEVFGPEWLKSPEDPATWKVEGLGEEFWRIHKDLRAELVREVRHRVLEQRRRNGESPSRLKAAERLLDPEVLTIGFARRFATYKRAVLLFKDPERLLKILRGPYPVQFVFAGKAHPKDEPGKAYLQELVAKIREYGLEDRMVVLEDYDMYLARVLVHGSDVWLNTPRRPMEASGTSGMKAALNGVLNLSVLDGWWAEAYNGKNGFAIGDERVYESEEAQDMADAQALYDVLEGEVLPLFYAKGPEGYSLGWLSMVQESLRTVGPRFSAHRMVGEYALLYAQGAEMGKKAEGLKDLLQAFHQALPAFHALGFSVEGPSHQTLNGEALRVRACLEGEVPEVLRPFLEVQLVAKRSTGEVEIVPLAPGEGGYEVAYWPSRPGSYAYGVRLALRHPVTGRVNWVRWA</sequence>
<comment type="catalytic activity">
    <reaction evidence="1">
        <text>[(1-&gt;4)-alpha-D-glucosyl](n) + phosphate = [(1-&gt;4)-alpha-D-glucosyl](n-1) + alpha-D-glucose 1-phosphate</text>
        <dbReference type="Rhea" id="RHEA:41732"/>
        <dbReference type="Rhea" id="RHEA-COMP:9584"/>
        <dbReference type="Rhea" id="RHEA-COMP:9586"/>
        <dbReference type="ChEBI" id="CHEBI:15444"/>
        <dbReference type="ChEBI" id="CHEBI:43474"/>
        <dbReference type="ChEBI" id="CHEBI:58601"/>
        <dbReference type="EC" id="2.4.1.1"/>
    </reaction>
</comment>
<keyword evidence="5" id="KW-0021">Allosteric enzyme</keyword>
<evidence type="ECO:0000259" key="12">
    <source>
        <dbReference type="Pfam" id="PF11897"/>
    </source>
</evidence>
<dbReference type="GO" id="GO:0005975">
    <property type="term" value="P:carbohydrate metabolic process"/>
    <property type="evidence" value="ECO:0007669"/>
    <property type="project" value="InterPro"/>
</dbReference>
<dbReference type="PATRIC" id="fig|271.14.peg.1671"/>
<organism evidence="13 14">
    <name type="scientific">Thermus aquaticus</name>
    <dbReference type="NCBI Taxonomy" id="271"/>
    <lineage>
        <taxon>Bacteria</taxon>
        <taxon>Thermotogati</taxon>
        <taxon>Deinococcota</taxon>
        <taxon>Deinococci</taxon>
        <taxon>Thermales</taxon>
        <taxon>Thermaceae</taxon>
        <taxon>Thermus</taxon>
    </lineage>
</organism>
<dbReference type="RefSeq" id="WP_156303247.1">
    <property type="nucleotide sequence ID" value="NZ_LHCI01000106.1"/>
</dbReference>
<dbReference type="Pfam" id="PF11897">
    <property type="entry name" value="DUF3417"/>
    <property type="match status" value="1"/>
</dbReference>
<evidence type="ECO:0000256" key="3">
    <source>
        <dbReference type="ARBA" id="ARBA00006047"/>
    </source>
</evidence>
<evidence type="ECO:0000256" key="1">
    <source>
        <dbReference type="ARBA" id="ARBA00001275"/>
    </source>
</evidence>
<comment type="cofactor">
    <cofactor evidence="2">
        <name>pyridoxal 5'-phosphate</name>
        <dbReference type="ChEBI" id="CHEBI:597326"/>
    </cofactor>
</comment>
<dbReference type="EMBL" id="LHCI01000106">
    <property type="protein sequence ID" value="KOX90406.1"/>
    <property type="molecule type" value="Genomic_DNA"/>
</dbReference>
<gene>
    <name evidence="13" type="primary">glgP</name>
    <name evidence="13" type="ORF">BVI061214_01597</name>
</gene>
<keyword evidence="7 13" id="KW-0808">Transferase</keyword>
<evidence type="ECO:0000313" key="13">
    <source>
        <dbReference type="EMBL" id="KOX90406.1"/>
    </source>
</evidence>
<dbReference type="EC" id="2.4.1.1" evidence="4"/>
<keyword evidence="8 11" id="KW-0663">Pyridoxal phosphate</keyword>
<evidence type="ECO:0000256" key="8">
    <source>
        <dbReference type="ARBA" id="ARBA00022898"/>
    </source>
</evidence>
<dbReference type="InterPro" id="IPR011834">
    <property type="entry name" value="Agluc_phsphrylas"/>
</dbReference>
<dbReference type="InterPro" id="IPR052182">
    <property type="entry name" value="Glycogen/Maltodextrin_Phosph"/>
</dbReference>
<name>A0A0N0U8F8_THEAQ</name>
<keyword evidence="9" id="KW-0119">Carbohydrate metabolism</keyword>
<accession>A0A0N0U8F8</accession>
<dbReference type="NCBIfam" id="TIGR02094">
    <property type="entry name" value="more_P_ylases"/>
    <property type="match status" value="1"/>
</dbReference>
<evidence type="ECO:0000256" key="11">
    <source>
        <dbReference type="PIRSR" id="PIRSR000460-1"/>
    </source>
</evidence>
<dbReference type="PANTHER" id="PTHR42655">
    <property type="entry name" value="GLYCOGEN PHOSPHORYLASE"/>
    <property type="match status" value="1"/>
</dbReference>
<dbReference type="InterPro" id="IPR000811">
    <property type="entry name" value="Glyco_trans_35"/>
</dbReference>
<feature type="modified residue" description="N6-(pyridoxal phosphate)lysine" evidence="11">
    <location>
        <position position="594"/>
    </location>
</feature>
<comment type="similarity">
    <text evidence="3">Belongs to the glycogen phosphorylase family.</text>
</comment>
<dbReference type="PROSITE" id="PS00102">
    <property type="entry name" value="PHOSPHORYLASE"/>
    <property type="match status" value="1"/>
</dbReference>
<evidence type="ECO:0000313" key="14">
    <source>
        <dbReference type="Proteomes" id="UP000037685"/>
    </source>
</evidence>
<dbReference type="Gene3D" id="3.40.50.2000">
    <property type="entry name" value="Glycogen Phosphorylase B"/>
    <property type="match status" value="3"/>
</dbReference>
<reference evidence="13 14" key="1">
    <citation type="submission" date="2015-07" db="EMBL/GenBank/DDBJ databases">
        <authorList>
            <person name="Noorani M."/>
        </authorList>
    </citation>
    <scope>NUCLEOTIDE SEQUENCE [LARGE SCALE GENOMIC DNA]</scope>
    <source>
        <strain evidence="14">ATCC 25104 / DSM 625 / JCM 10724 / NBRC 103206 / NCIMB 11243 / YT-1</strain>
    </source>
</reference>
<evidence type="ECO:0000256" key="6">
    <source>
        <dbReference type="ARBA" id="ARBA00022676"/>
    </source>
</evidence>
<evidence type="ECO:0000256" key="4">
    <source>
        <dbReference type="ARBA" id="ARBA00012591"/>
    </source>
</evidence>
<dbReference type="SUPFAM" id="SSF53756">
    <property type="entry name" value="UDP-Glycosyltransferase/glycogen phosphorylase"/>
    <property type="match status" value="1"/>
</dbReference>